<evidence type="ECO:0000313" key="1">
    <source>
        <dbReference type="EMBL" id="VFV42496.1"/>
    </source>
</evidence>
<organism evidence="1 2">
    <name type="scientific">Lynx pardinus</name>
    <name type="common">Iberian lynx</name>
    <name type="synonym">Felis pardina</name>
    <dbReference type="NCBI Taxonomy" id="191816"/>
    <lineage>
        <taxon>Eukaryota</taxon>
        <taxon>Metazoa</taxon>
        <taxon>Chordata</taxon>
        <taxon>Craniata</taxon>
        <taxon>Vertebrata</taxon>
        <taxon>Euteleostomi</taxon>
        <taxon>Mammalia</taxon>
        <taxon>Eutheria</taxon>
        <taxon>Laurasiatheria</taxon>
        <taxon>Carnivora</taxon>
        <taxon>Feliformia</taxon>
        <taxon>Felidae</taxon>
        <taxon>Felinae</taxon>
        <taxon>Lynx</taxon>
    </lineage>
</organism>
<proteinExistence type="predicted"/>
<dbReference type="Proteomes" id="UP000386466">
    <property type="component" value="Unassembled WGS sequence"/>
</dbReference>
<dbReference type="InterPro" id="IPR012337">
    <property type="entry name" value="RNaseH-like_sf"/>
</dbReference>
<dbReference type="EMBL" id="CAAGRJ010032232">
    <property type="protein sequence ID" value="VFV42496.1"/>
    <property type="molecule type" value="Genomic_DNA"/>
</dbReference>
<gene>
    <name evidence="1" type="ORF">LYPA_23C005894</name>
</gene>
<evidence type="ECO:0000313" key="2">
    <source>
        <dbReference type="Proteomes" id="UP000386466"/>
    </source>
</evidence>
<name>A0A485PFD8_LYNPA</name>
<accession>A0A485PFD8</accession>
<feature type="non-terminal residue" evidence="1">
    <location>
        <position position="64"/>
    </location>
</feature>
<dbReference type="SUPFAM" id="SSF53098">
    <property type="entry name" value="Ribonuclease H-like"/>
    <property type="match status" value="1"/>
</dbReference>
<reference evidence="1 2" key="1">
    <citation type="submission" date="2019-01" db="EMBL/GenBank/DDBJ databases">
        <authorList>
            <person name="Alioto T."/>
            <person name="Alioto T."/>
        </authorList>
    </citation>
    <scope>NUCLEOTIDE SEQUENCE [LARGE SCALE GENOMIC DNA]</scope>
</reference>
<keyword evidence="2" id="KW-1185">Reference proteome</keyword>
<dbReference type="Gene3D" id="3.30.420.10">
    <property type="entry name" value="Ribonuclease H-like superfamily/Ribonuclease H"/>
    <property type="match status" value="1"/>
</dbReference>
<dbReference type="GO" id="GO:0003676">
    <property type="term" value="F:nucleic acid binding"/>
    <property type="evidence" value="ECO:0007669"/>
    <property type="project" value="InterPro"/>
</dbReference>
<dbReference type="AlphaFoldDB" id="A0A485PFD8"/>
<dbReference type="InterPro" id="IPR036397">
    <property type="entry name" value="RNaseH_sf"/>
</dbReference>
<protein>
    <submittedName>
        <fullName evidence="1">Uncharacterized protein</fullName>
    </submittedName>
</protein>
<sequence>MQSQANGQFKFIMVYQGHTTKFVQLRPLTSSSGADVARCLPDIFCIYGAPAVLQSGNGRYFANE</sequence>